<dbReference type="InterPro" id="IPR036188">
    <property type="entry name" value="FAD/NAD-bd_sf"/>
</dbReference>
<dbReference type="PANTHER" id="PTHR13847:SF287">
    <property type="entry name" value="FAD-DEPENDENT OXIDOREDUCTASE DOMAIN-CONTAINING PROTEIN 1"/>
    <property type="match status" value="1"/>
</dbReference>
<evidence type="ECO:0000256" key="15">
    <source>
        <dbReference type="ARBA" id="ARBA00047316"/>
    </source>
</evidence>
<sequence>MRQYSAFAVAREALRYHRGWERAWGNPVPRTHYDTLIIGGGGHGLATAYYLAKNHGITDVGVLEKGWLGGGNTGRNTTIIRSNYLQPPSAAIYELSRGLYEELSQQLNFNIMFSPRGVLMLAQTEHEHRAWMRTAHANRLAGIESELVGPERIRELCPIINIEGPRYPVLGGLWQARGGSARHDAVAWGYARAAADLGVDIVQKCEVTAIDRREGRVAGVRTTRGTITCNRLCIVVAGHSGVLAEMAGFRLPIESVALQALVSEPIKPCLDIVVMANTVHGYMSQSDKGEMVIGGGADGFNNYTQRGSFQHVEETVRALVETFPIISRLKMLRQWGGIVDMTGDRSPIISRTPVENLFVNCGWGTGGFKAIPGSGWATASLIANGADDVAGPFSLDRFAVGRMIDESVAAAVAH</sequence>
<comment type="catalytic activity">
    <reaction evidence="15">
        <text>sarcosine + O2 + H2O = formaldehyde + glycine + H2O2</text>
        <dbReference type="Rhea" id="RHEA:13313"/>
        <dbReference type="ChEBI" id="CHEBI:15377"/>
        <dbReference type="ChEBI" id="CHEBI:15379"/>
        <dbReference type="ChEBI" id="CHEBI:16240"/>
        <dbReference type="ChEBI" id="CHEBI:16842"/>
        <dbReference type="ChEBI" id="CHEBI:57305"/>
        <dbReference type="ChEBI" id="CHEBI:57433"/>
    </reaction>
</comment>
<keyword evidence="5" id="KW-0285">Flavoprotein</keyword>
<evidence type="ECO:0000256" key="2">
    <source>
        <dbReference type="ARBA" id="ARBA00001974"/>
    </source>
</evidence>
<keyword evidence="4" id="KW-0963">Cytoplasm</keyword>
<keyword evidence="8" id="KW-0274">FAD</keyword>
<evidence type="ECO:0000256" key="7">
    <source>
        <dbReference type="ARBA" id="ARBA00022741"/>
    </source>
</evidence>
<evidence type="ECO:0000256" key="4">
    <source>
        <dbReference type="ARBA" id="ARBA00022490"/>
    </source>
</evidence>
<dbReference type="RefSeq" id="WP_285673861.1">
    <property type="nucleotide sequence ID" value="NZ_BSYI01000042.1"/>
</dbReference>
<keyword evidence="9" id="KW-0560">Oxidoreductase</keyword>
<dbReference type="InterPro" id="IPR006076">
    <property type="entry name" value="FAD-dep_OxRdtase"/>
</dbReference>
<dbReference type="InterPro" id="IPR006278">
    <property type="entry name" value="SoxB"/>
</dbReference>
<comment type="catalytic activity">
    <reaction evidence="16">
        <text>sarcosine + (6S)-5,6,7,8-tetrahydrofolate + O2 = (6R)-5,10-methylene-5,6,7,8-tetrahydrofolate + glycine + H2O2</text>
        <dbReference type="Rhea" id="RHEA:70455"/>
        <dbReference type="ChEBI" id="CHEBI:15379"/>
        <dbReference type="ChEBI" id="CHEBI:15636"/>
        <dbReference type="ChEBI" id="CHEBI:16240"/>
        <dbReference type="ChEBI" id="CHEBI:57305"/>
        <dbReference type="ChEBI" id="CHEBI:57433"/>
        <dbReference type="ChEBI" id="CHEBI:57453"/>
        <dbReference type="EC" id="1.5.3.24"/>
    </reaction>
</comment>
<dbReference type="EC" id="1.5.3.24" evidence="11"/>
<comment type="similarity">
    <text evidence="10">Belongs to the SoxB family.</text>
</comment>
<comment type="caution">
    <text evidence="18">The sequence shown here is derived from an EMBL/GenBank/DDBJ whole genome shotgun (WGS) entry which is preliminary data.</text>
</comment>
<proteinExistence type="inferred from homology"/>
<evidence type="ECO:0000256" key="13">
    <source>
        <dbReference type="ARBA" id="ARBA00044216"/>
    </source>
</evidence>
<evidence type="ECO:0000256" key="14">
    <source>
        <dbReference type="ARBA" id="ARBA00044295"/>
    </source>
</evidence>
<comment type="cofactor">
    <cofactor evidence="1">
        <name>FMN</name>
        <dbReference type="ChEBI" id="CHEBI:58210"/>
    </cofactor>
</comment>
<evidence type="ECO:0000256" key="6">
    <source>
        <dbReference type="ARBA" id="ARBA00022643"/>
    </source>
</evidence>
<name>A0ABQ6LSA3_9RHOB</name>
<reference evidence="18 19" key="1">
    <citation type="submission" date="2023-04" db="EMBL/GenBank/DDBJ databases">
        <title>Marinoamorphus aggregata gen. nov., sp. Nov., isolate from tissue of brittle star Ophioplocus japonicus.</title>
        <authorList>
            <person name="Kawano K."/>
            <person name="Sawayama S."/>
            <person name="Nakagawa S."/>
        </authorList>
    </citation>
    <scope>NUCLEOTIDE SEQUENCE [LARGE SCALE GENOMIC DNA]</scope>
    <source>
        <strain evidence="18 19">NKW23</strain>
    </source>
</reference>
<dbReference type="NCBIfam" id="TIGR01373">
    <property type="entry name" value="soxB"/>
    <property type="match status" value="1"/>
</dbReference>
<evidence type="ECO:0000256" key="11">
    <source>
        <dbReference type="ARBA" id="ARBA00044044"/>
    </source>
</evidence>
<dbReference type="InterPro" id="IPR001763">
    <property type="entry name" value="Rhodanese-like_dom"/>
</dbReference>
<evidence type="ECO:0000256" key="5">
    <source>
        <dbReference type="ARBA" id="ARBA00022630"/>
    </source>
</evidence>
<dbReference type="Pfam" id="PF01266">
    <property type="entry name" value="DAO"/>
    <property type="match status" value="1"/>
</dbReference>
<dbReference type="Gene3D" id="3.30.9.10">
    <property type="entry name" value="D-Amino Acid Oxidase, subunit A, domain 2"/>
    <property type="match status" value="1"/>
</dbReference>
<accession>A0ABQ6LSA3</accession>
<feature type="domain" description="Rhodanese" evidence="17">
    <location>
        <begin position="37"/>
        <end position="79"/>
    </location>
</feature>
<dbReference type="Proteomes" id="UP001239909">
    <property type="component" value="Unassembled WGS sequence"/>
</dbReference>
<protein>
    <recommendedName>
        <fullName evidence="12">Sarcosine oxidase subunit beta</fullName>
        <ecNumber evidence="11">1.5.3.24</ecNumber>
    </recommendedName>
    <alternativeName>
        <fullName evidence="13">Sarcosine oxidase (5,10-methylenetetrahydrofolate-forming) subunit beta</fullName>
    </alternativeName>
    <alternativeName>
        <fullName evidence="14">Tetrameric sarcosine oxidase subunit beta</fullName>
    </alternativeName>
</protein>
<evidence type="ECO:0000256" key="10">
    <source>
        <dbReference type="ARBA" id="ARBA00043973"/>
    </source>
</evidence>
<keyword evidence="19" id="KW-1185">Reference proteome</keyword>
<dbReference type="PROSITE" id="PS50206">
    <property type="entry name" value="RHODANESE_3"/>
    <property type="match status" value="1"/>
</dbReference>
<evidence type="ECO:0000256" key="1">
    <source>
        <dbReference type="ARBA" id="ARBA00001917"/>
    </source>
</evidence>
<evidence type="ECO:0000313" key="19">
    <source>
        <dbReference type="Proteomes" id="UP001239909"/>
    </source>
</evidence>
<dbReference type="EMBL" id="BSYI01000042">
    <property type="protein sequence ID" value="GMG84760.1"/>
    <property type="molecule type" value="Genomic_DNA"/>
</dbReference>
<dbReference type="SUPFAM" id="SSF51905">
    <property type="entry name" value="FAD/NAD(P)-binding domain"/>
    <property type="match status" value="1"/>
</dbReference>
<evidence type="ECO:0000256" key="12">
    <source>
        <dbReference type="ARBA" id="ARBA00044150"/>
    </source>
</evidence>
<evidence type="ECO:0000256" key="16">
    <source>
        <dbReference type="ARBA" id="ARBA00048917"/>
    </source>
</evidence>
<dbReference type="PANTHER" id="PTHR13847">
    <property type="entry name" value="SARCOSINE DEHYDROGENASE-RELATED"/>
    <property type="match status" value="1"/>
</dbReference>
<evidence type="ECO:0000256" key="8">
    <source>
        <dbReference type="ARBA" id="ARBA00022827"/>
    </source>
</evidence>
<evidence type="ECO:0000256" key="3">
    <source>
        <dbReference type="ARBA" id="ARBA00004496"/>
    </source>
</evidence>
<evidence type="ECO:0000259" key="17">
    <source>
        <dbReference type="PROSITE" id="PS50206"/>
    </source>
</evidence>
<evidence type="ECO:0000256" key="9">
    <source>
        <dbReference type="ARBA" id="ARBA00023002"/>
    </source>
</evidence>
<comment type="cofactor">
    <cofactor evidence="2">
        <name>FAD</name>
        <dbReference type="ChEBI" id="CHEBI:57692"/>
    </cofactor>
</comment>
<keyword evidence="7" id="KW-0547">Nucleotide-binding</keyword>
<evidence type="ECO:0000313" key="18">
    <source>
        <dbReference type="EMBL" id="GMG84760.1"/>
    </source>
</evidence>
<keyword evidence="6" id="KW-0288">FMN</keyword>
<comment type="subcellular location">
    <subcellularLocation>
        <location evidence="3">Cytoplasm</location>
    </subcellularLocation>
</comment>
<gene>
    <name evidence="18" type="ORF">LNKW23_39760</name>
</gene>
<dbReference type="Gene3D" id="3.50.50.60">
    <property type="entry name" value="FAD/NAD(P)-binding domain"/>
    <property type="match status" value="1"/>
</dbReference>
<organism evidence="18 19">
    <name type="scientific">Paralimibaculum aggregatum</name>
    <dbReference type="NCBI Taxonomy" id="3036245"/>
    <lineage>
        <taxon>Bacteria</taxon>
        <taxon>Pseudomonadati</taxon>
        <taxon>Pseudomonadota</taxon>
        <taxon>Alphaproteobacteria</taxon>
        <taxon>Rhodobacterales</taxon>
        <taxon>Paracoccaceae</taxon>
        <taxon>Paralimibaculum</taxon>
    </lineage>
</organism>